<name>A0ABQ9J9K3_9CUCU</name>
<evidence type="ECO:0000256" key="1">
    <source>
        <dbReference type="SAM" id="Phobius"/>
    </source>
</evidence>
<keyword evidence="1" id="KW-0472">Membrane</keyword>
<keyword evidence="1" id="KW-1133">Transmembrane helix</keyword>
<sequence>MKLINISLKIWTMLILPTTHGNATVIFLWLMEFDSILHKPQNMRCFQPKDLRYRSIMDIKERDLTECFPEIYGKKSHRILIIILSSSLIVLIGLIFYLIRYPASWLVTKGIVGPNSPYNLASSSGN</sequence>
<gene>
    <name evidence="2" type="ORF">NQ317_019890</name>
</gene>
<keyword evidence="1" id="KW-0812">Transmembrane</keyword>
<evidence type="ECO:0000313" key="2">
    <source>
        <dbReference type="EMBL" id="KAJ8974653.1"/>
    </source>
</evidence>
<evidence type="ECO:0000313" key="3">
    <source>
        <dbReference type="Proteomes" id="UP001162164"/>
    </source>
</evidence>
<feature type="transmembrane region" description="Helical" evidence="1">
    <location>
        <begin position="79"/>
        <end position="99"/>
    </location>
</feature>
<reference evidence="2" key="1">
    <citation type="journal article" date="2023" name="Insect Mol. Biol.">
        <title>Genome sequencing provides insights into the evolution of gene families encoding plant cell wall-degrading enzymes in longhorned beetles.</title>
        <authorList>
            <person name="Shin N.R."/>
            <person name="Okamura Y."/>
            <person name="Kirsch R."/>
            <person name="Pauchet Y."/>
        </authorList>
    </citation>
    <scope>NUCLEOTIDE SEQUENCE</scope>
    <source>
        <strain evidence="2">MMC_N1</strain>
    </source>
</reference>
<organism evidence="2 3">
    <name type="scientific">Molorchus minor</name>
    <dbReference type="NCBI Taxonomy" id="1323400"/>
    <lineage>
        <taxon>Eukaryota</taxon>
        <taxon>Metazoa</taxon>
        <taxon>Ecdysozoa</taxon>
        <taxon>Arthropoda</taxon>
        <taxon>Hexapoda</taxon>
        <taxon>Insecta</taxon>
        <taxon>Pterygota</taxon>
        <taxon>Neoptera</taxon>
        <taxon>Endopterygota</taxon>
        <taxon>Coleoptera</taxon>
        <taxon>Polyphaga</taxon>
        <taxon>Cucujiformia</taxon>
        <taxon>Chrysomeloidea</taxon>
        <taxon>Cerambycidae</taxon>
        <taxon>Lamiinae</taxon>
        <taxon>Monochamini</taxon>
        <taxon>Molorchus</taxon>
    </lineage>
</organism>
<protein>
    <submittedName>
        <fullName evidence="2">Uncharacterized protein</fullName>
    </submittedName>
</protein>
<proteinExistence type="predicted"/>
<dbReference type="Proteomes" id="UP001162164">
    <property type="component" value="Unassembled WGS sequence"/>
</dbReference>
<feature type="transmembrane region" description="Helical" evidence="1">
    <location>
        <begin position="12"/>
        <end position="31"/>
    </location>
</feature>
<accession>A0ABQ9J9K3</accession>
<dbReference type="EMBL" id="JAPWTJ010000955">
    <property type="protein sequence ID" value="KAJ8974653.1"/>
    <property type="molecule type" value="Genomic_DNA"/>
</dbReference>
<keyword evidence="3" id="KW-1185">Reference proteome</keyword>
<comment type="caution">
    <text evidence="2">The sequence shown here is derived from an EMBL/GenBank/DDBJ whole genome shotgun (WGS) entry which is preliminary data.</text>
</comment>